<reference evidence="10 11" key="1">
    <citation type="submission" date="2014-11" db="EMBL/GenBank/DDBJ databases">
        <title>A Rickettsiales Symbiont of Amoebae With Ancient Features.</title>
        <authorList>
            <person name="Schulz F."/>
            <person name="Martijn J."/>
            <person name="Wascher F."/>
            <person name="Kostanjsek R."/>
            <person name="Ettema T.J."/>
            <person name="Horn M."/>
        </authorList>
    </citation>
    <scope>NUCLEOTIDE SEQUENCE [LARGE SCALE GENOMIC DNA]</scope>
    <source>
        <strain evidence="10 11">UWC36</strain>
    </source>
</reference>
<comment type="catalytic activity">
    <reaction evidence="7 8">
        <text>CMP + ATP = CDP + ADP</text>
        <dbReference type="Rhea" id="RHEA:11600"/>
        <dbReference type="ChEBI" id="CHEBI:30616"/>
        <dbReference type="ChEBI" id="CHEBI:58069"/>
        <dbReference type="ChEBI" id="CHEBI:60377"/>
        <dbReference type="ChEBI" id="CHEBI:456216"/>
        <dbReference type="EC" id="2.7.4.25"/>
    </reaction>
</comment>
<dbReference type="GO" id="GO:0036430">
    <property type="term" value="F:CMP kinase activity"/>
    <property type="evidence" value="ECO:0007669"/>
    <property type="project" value="RHEA"/>
</dbReference>
<feature type="binding site" evidence="8">
    <location>
        <begin position="9"/>
        <end position="17"/>
    </location>
    <ligand>
        <name>ATP</name>
        <dbReference type="ChEBI" id="CHEBI:30616"/>
    </ligand>
</feature>
<accession>A0A0C1MZ49</accession>
<proteinExistence type="inferred from homology"/>
<comment type="subcellular location">
    <subcellularLocation>
        <location evidence="8">Cytoplasm</location>
    </subcellularLocation>
</comment>
<keyword evidence="11" id="KW-1185">Reference proteome</keyword>
<evidence type="ECO:0000256" key="2">
    <source>
        <dbReference type="ARBA" id="ARBA00022679"/>
    </source>
</evidence>
<feature type="domain" description="Cytidylate kinase" evidence="9">
    <location>
        <begin position="5"/>
        <end position="203"/>
    </location>
</feature>
<sequence>MTVIIAIDGPSASGKGTLSKGLARKLGFDNLDTGSLYRILAYYALEAELASNDAEKIVALVPGIDFSQPKNLILTSDKVSKMASEIASQPKVREALNSMQKNFPLGKAGVVIDGRDIGTVIFPDADCKFFITADLGVRAERRYKQLQSGRKDIIFDQVLQSLKERDELDRNRAIAPTLPADDAIIIDNSDLNADEVLQVVLEKTLETLKHKNININLF</sequence>
<dbReference type="Pfam" id="PF02224">
    <property type="entry name" value="Cytidylate_kin"/>
    <property type="match status" value="1"/>
</dbReference>
<dbReference type="EC" id="2.7.4.25" evidence="8"/>
<dbReference type="RefSeq" id="WP_039456305.1">
    <property type="nucleotide sequence ID" value="NZ_JSWE01000096.1"/>
</dbReference>
<organism evidence="10 11">
    <name type="scientific">Candidatus Jidaibacter acanthamoebae</name>
    <dbReference type="NCBI Taxonomy" id="86105"/>
    <lineage>
        <taxon>Bacteria</taxon>
        <taxon>Pseudomonadati</taxon>
        <taxon>Pseudomonadota</taxon>
        <taxon>Alphaproteobacteria</taxon>
        <taxon>Rickettsiales</taxon>
        <taxon>Candidatus Midichloriaceae</taxon>
        <taxon>Candidatus Jidaibacter</taxon>
    </lineage>
</organism>
<keyword evidence="4 8" id="KW-0418">Kinase</keyword>
<evidence type="ECO:0000259" key="9">
    <source>
        <dbReference type="Pfam" id="PF02224"/>
    </source>
</evidence>
<dbReference type="STRING" id="86105.NF27_DT00550"/>
<evidence type="ECO:0000256" key="7">
    <source>
        <dbReference type="ARBA" id="ARBA00048478"/>
    </source>
</evidence>
<dbReference type="EMBL" id="JSWE01000096">
    <property type="protein sequence ID" value="KIE05281.1"/>
    <property type="molecule type" value="Genomic_DNA"/>
</dbReference>
<dbReference type="CDD" id="cd02020">
    <property type="entry name" value="CMPK"/>
    <property type="match status" value="1"/>
</dbReference>
<keyword evidence="8" id="KW-0963">Cytoplasm</keyword>
<dbReference type="OrthoDB" id="9807434at2"/>
<evidence type="ECO:0000256" key="8">
    <source>
        <dbReference type="HAMAP-Rule" id="MF_00238"/>
    </source>
</evidence>
<dbReference type="SUPFAM" id="SSF52540">
    <property type="entry name" value="P-loop containing nucleoside triphosphate hydrolases"/>
    <property type="match status" value="1"/>
</dbReference>
<dbReference type="GO" id="GO:0005737">
    <property type="term" value="C:cytoplasm"/>
    <property type="evidence" value="ECO:0007669"/>
    <property type="project" value="UniProtKB-SubCell"/>
</dbReference>
<dbReference type="HAMAP" id="MF_00238">
    <property type="entry name" value="Cytidyl_kinase_type1"/>
    <property type="match status" value="1"/>
</dbReference>
<dbReference type="InterPro" id="IPR027417">
    <property type="entry name" value="P-loop_NTPase"/>
</dbReference>
<keyword evidence="3 8" id="KW-0547">Nucleotide-binding</keyword>
<dbReference type="GO" id="GO:0036431">
    <property type="term" value="F:dCMP kinase activity"/>
    <property type="evidence" value="ECO:0007669"/>
    <property type="project" value="InterPro"/>
</dbReference>
<keyword evidence="2 8" id="KW-0808">Transferase</keyword>
<evidence type="ECO:0000256" key="4">
    <source>
        <dbReference type="ARBA" id="ARBA00022777"/>
    </source>
</evidence>
<gene>
    <name evidence="10" type="primary">cmk_2</name>
    <name evidence="8" type="synonym">cmk</name>
    <name evidence="10" type="ORF">NF27_DT00550</name>
</gene>
<dbReference type="Gene3D" id="3.40.50.300">
    <property type="entry name" value="P-loop containing nucleotide triphosphate hydrolases"/>
    <property type="match status" value="1"/>
</dbReference>
<dbReference type="GO" id="GO:0005524">
    <property type="term" value="F:ATP binding"/>
    <property type="evidence" value="ECO:0007669"/>
    <property type="project" value="UniProtKB-UniRule"/>
</dbReference>
<evidence type="ECO:0000256" key="5">
    <source>
        <dbReference type="ARBA" id="ARBA00022840"/>
    </source>
</evidence>
<dbReference type="NCBIfam" id="TIGR00017">
    <property type="entry name" value="cmk"/>
    <property type="match status" value="1"/>
</dbReference>
<evidence type="ECO:0000313" key="11">
    <source>
        <dbReference type="Proteomes" id="UP000031258"/>
    </source>
</evidence>
<comment type="similarity">
    <text evidence="1 8">Belongs to the cytidylate kinase family. Type 1 subfamily.</text>
</comment>
<dbReference type="PATRIC" id="fig|86105.3.peg.856"/>
<dbReference type="GO" id="GO:0006220">
    <property type="term" value="P:pyrimidine nucleotide metabolic process"/>
    <property type="evidence" value="ECO:0007669"/>
    <property type="project" value="UniProtKB-UniRule"/>
</dbReference>
<protein>
    <recommendedName>
        <fullName evidence="8">Cytidylate kinase</fullName>
        <shortName evidence="8">CK</shortName>
        <ecNumber evidence="8">2.7.4.25</ecNumber>
    </recommendedName>
    <alternativeName>
        <fullName evidence="8">Cytidine monophosphate kinase</fullName>
        <shortName evidence="8">CMP kinase</shortName>
    </alternativeName>
</protein>
<name>A0A0C1MZ49_9RICK</name>
<dbReference type="AlphaFoldDB" id="A0A0C1MZ49"/>
<evidence type="ECO:0000313" key="10">
    <source>
        <dbReference type="EMBL" id="KIE05281.1"/>
    </source>
</evidence>
<keyword evidence="5 8" id="KW-0067">ATP-binding</keyword>
<evidence type="ECO:0000256" key="6">
    <source>
        <dbReference type="ARBA" id="ARBA00047615"/>
    </source>
</evidence>
<dbReference type="InterPro" id="IPR003136">
    <property type="entry name" value="Cytidylate_kin"/>
</dbReference>
<comment type="catalytic activity">
    <reaction evidence="6 8">
        <text>dCMP + ATP = dCDP + ADP</text>
        <dbReference type="Rhea" id="RHEA:25094"/>
        <dbReference type="ChEBI" id="CHEBI:30616"/>
        <dbReference type="ChEBI" id="CHEBI:57566"/>
        <dbReference type="ChEBI" id="CHEBI:58593"/>
        <dbReference type="ChEBI" id="CHEBI:456216"/>
        <dbReference type="EC" id="2.7.4.25"/>
    </reaction>
</comment>
<evidence type="ECO:0000256" key="3">
    <source>
        <dbReference type="ARBA" id="ARBA00022741"/>
    </source>
</evidence>
<evidence type="ECO:0000256" key="1">
    <source>
        <dbReference type="ARBA" id="ARBA00009427"/>
    </source>
</evidence>
<dbReference type="Proteomes" id="UP000031258">
    <property type="component" value="Unassembled WGS sequence"/>
</dbReference>
<comment type="caution">
    <text evidence="10">The sequence shown here is derived from an EMBL/GenBank/DDBJ whole genome shotgun (WGS) entry which is preliminary data.</text>
</comment>
<dbReference type="InterPro" id="IPR011994">
    <property type="entry name" value="Cytidylate_kinase_dom"/>
</dbReference>